<proteinExistence type="predicted"/>
<dbReference type="PANTHER" id="PTHR43441:SF6">
    <property type="entry name" value="N-ACETYLTRANSFERASE DOMAIN-CONTAINING PROTEIN"/>
    <property type="match status" value="1"/>
</dbReference>
<dbReference type="Gene3D" id="3.40.630.30">
    <property type="match status" value="1"/>
</dbReference>
<dbReference type="InterPro" id="IPR051908">
    <property type="entry name" value="Ribosomal_N-acetyltransferase"/>
</dbReference>
<gene>
    <name evidence="2" type="ORF">GCM10022197_23100</name>
</gene>
<accession>A0ABP6XLA8</accession>
<sequence length="178" mass="18450">MSAAPDVRLERVPVAVARALVDGSLVRPRTWHPEFPAGGTLSAARMLLGAYEALGRDPETSPWWFFAVVVDGRVVGDAGFHGPPPEDGPAEVEVGYQVAPALRGRGVATRACALLLEHAWRHGADVVRAEVEPDNPDGPASLAVLRANGFVRTPRGDLAVVAPGSAEPVTGAGVGGPT</sequence>
<reference evidence="3" key="1">
    <citation type="journal article" date="2019" name="Int. J. Syst. Evol. Microbiol.">
        <title>The Global Catalogue of Microorganisms (GCM) 10K type strain sequencing project: providing services to taxonomists for standard genome sequencing and annotation.</title>
        <authorList>
            <consortium name="The Broad Institute Genomics Platform"/>
            <consortium name="The Broad Institute Genome Sequencing Center for Infectious Disease"/>
            <person name="Wu L."/>
            <person name="Ma J."/>
        </authorList>
    </citation>
    <scope>NUCLEOTIDE SEQUENCE [LARGE SCALE GENOMIC DNA]</scope>
    <source>
        <strain evidence="3">JCM 16540</strain>
    </source>
</reference>
<dbReference type="SUPFAM" id="SSF55729">
    <property type="entry name" value="Acyl-CoA N-acyltransferases (Nat)"/>
    <property type="match status" value="1"/>
</dbReference>
<dbReference type="PROSITE" id="PS51186">
    <property type="entry name" value="GNAT"/>
    <property type="match status" value="1"/>
</dbReference>
<evidence type="ECO:0000313" key="3">
    <source>
        <dbReference type="Proteomes" id="UP001500767"/>
    </source>
</evidence>
<dbReference type="EMBL" id="BAAAYR010000002">
    <property type="protein sequence ID" value="GAA3566530.1"/>
    <property type="molecule type" value="Genomic_DNA"/>
</dbReference>
<comment type="caution">
    <text evidence="2">The sequence shown here is derived from an EMBL/GenBank/DDBJ whole genome shotgun (WGS) entry which is preliminary data.</text>
</comment>
<feature type="domain" description="N-acetyltransferase" evidence="1">
    <location>
        <begin position="15"/>
        <end position="167"/>
    </location>
</feature>
<organism evidence="2 3">
    <name type="scientific">Microlunatus spumicola</name>
    <dbReference type="NCBI Taxonomy" id="81499"/>
    <lineage>
        <taxon>Bacteria</taxon>
        <taxon>Bacillati</taxon>
        <taxon>Actinomycetota</taxon>
        <taxon>Actinomycetes</taxon>
        <taxon>Propionibacteriales</taxon>
        <taxon>Propionibacteriaceae</taxon>
        <taxon>Microlunatus</taxon>
    </lineage>
</organism>
<keyword evidence="3" id="KW-1185">Reference proteome</keyword>
<protein>
    <recommendedName>
        <fullName evidence="1">N-acetyltransferase domain-containing protein</fullName>
    </recommendedName>
</protein>
<dbReference type="Proteomes" id="UP001500767">
    <property type="component" value="Unassembled WGS sequence"/>
</dbReference>
<dbReference type="PANTHER" id="PTHR43441">
    <property type="entry name" value="RIBOSOMAL-PROTEIN-SERINE ACETYLTRANSFERASE"/>
    <property type="match status" value="1"/>
</dbReference>
<evidence type="ECO:0000259" key="1">
    <source>
        <dbReference type="PROSITE" id="PS51186"/>
    </source>
</evidence>
<name>A0ABP6XLA8_9ACTN</name>
<dbReference type="Pfam" id="PF13302">
    <property type="entry name" value="Acetyltransf_3"/>
    <property type="match status" value="1"/>
</dbReference>
<dbReference type="InterPro" id="IPR016181">
    <property type="entry name" value="Acyl_CoA_acyltransferase"/>
</dbReference>
<dbReference type="RefSeq" id="WP_204910548.1">
    <property type="nucleotide sequence ID" value="NZ_BAAAYR010000002.1"/>
</dbReference>
<dbReference type="CDD" id="cd04301">
    <property type="entry name" value="NAT_SF"/>
    <property type="match status" value="1"/>
</dbReference>
<evidence type="ECO:0000313" key="2">
    <source>
        <dbReference type="EMBL" id="GAA3566530.1"/>
    </source>
</evidence>
<dbReference type="InterPro" id="IPR000182">
    <property type="entry name" value="GNAT_dom"/>
</dbReference>